<dbReference type="GO" id="GO:0003677">
    <property type="term" value="F:DNA binding"/>
    <property type="evidence" value="ECO:0007669"/>
    <property type="project" value="UniProtKB-UniRule"/>
</dbReference>
<evidence type="ECO:0000256" key="3">
    <source>
        <dbReference type="ARBA" id="ARBA00022771"/>
    </source>
</evidence>
<comment type="function">
    <text evidence="7">May play a role in DNA repair. It seems to be involved in an RecBC-independent recombinational process of DNA repair. It may act with RecF and RecO.</text>
</comment>
<keyword evidence="2 7" id="KW-0227">DNA damage</keyword>
<dbReference type="NCBIfam" id="TIGR00615">
    <property type="entry name" value="recR"/>
    <property type="match status" value="1"/>
</dbReference>
<evidence type="ECO:0000256" key="4">
    <source>
        <dbReference type="ARBA" id="ARBA00022833"/>
    </source>
</evidence>
<feature type="domain" description="Toprim" evidence="8">
    <location>
        <begin position="83"/>
        <end position="181"/>
    </location>
</feature>
<dbReference type="Proteomes" id="UP000177480">
    <property type="component" value="Unassembled WGS sequence"/>
</dbReference>
<gene>
    <name evidence="7" type="primary">recR</name>
    <name evidence="9" type="ORF">A2719_02765</name>
</gene>
<comment type="similarity">
    <text evidence="7">Belongs to the RecR family.</text>
</comment>
<dbReference type="PANTHER" id="PTHR30446:SF0">
    <property type="entry name" value="RECOMBINATION PROTEIN RECR"/>
    <property type="match status" value="1"/>
</dbReference>
<dbReference type="PANTHER" id="PTHR30446">
    <property type="entry name" value="RECOMBINATION PROTEIN RECR"/>
    <property type="match status" value="1"/>
</dbReference>
<evidence type="ECO:0000256" key="2">
    <source>
        <dbReference type="ARBA" id="ARBA00022763"/>
    </source>
</evidence>
<proteinExistence type="inferred from homology"/>
<evidence type="ECO:0000256" key="1">
    <source>
        <dbReference type="ARBA" id="ARBA00022723"/>
    </source>
</evidence>
<keyword evidence="5 7" id="KW-0233">DNA recombination</keyword>
<keyword evidence="1 7" id="KW-0479">Metal-binding</keyword>
<evidence type="ECO:0000259" key="8">
    <source>
        <dbReference type="PROSITE" id="PS50880"/>
    </source>
</evidence>
<dbReference type="AlphaFoldDB" id="A0A1G2G0L0"/>
<keyword evidence="3 7" id="KW-0863">Zinc-finger</keyword>
<accession>A0A1G2G0L0</accession>
<dbReference type="EMBL" id="MHNK01000010">
    <property type="protein sequence ID" value="OGZ43863.1"/>
    <property type="molecule type" value="Genomic_DNA"/>
</dbReference>
<dbReference type="Gene3D" id="1.10.8.420">
    <property type="entry name" value="RecR Domain 1"/>
    <property type="match status" value="1"/>
</dbReference>
<comment type="caution">
    <text evidence="7">Lacks conserved residue(s) required for the propagation of feature annotation.</text>
</comment>
<sequence>MAHPKHIQRTTELLGQLPGIGPRQALRLSYVLAEKNIIWRKELAQLLESFDAQLSRCELCFRVMEQRGSSYCDICSSPSRAKDSILVVEKESDVEQFETYQQFQGTYHVTGGTISPLEKNPGEKLRLRALFERVKTYPARSTMEVIIATSNTLEGNQTAAYIERILQPLQIKITRLGRGLSTGAEIEYADPLTLEQALKNRK</sequence>
<dbReference type="InterPro" id="IPR023627">
    <property type="entry name" value="Rcmb_RecR"/>
</dbReference>
<dbReference type="InterPro" id="IPR034137">
    <property type="entry name" value="TOPRIM_RecR"/>
</dbReference>
<evidence type="ECO:0000313" key="10">
    <source>
        <dbReference type="Proteomes" id="UP000177480"/>
    </source>
</evidence>
<dbReference type="Pfam" id="PF13662">
    <property type="entry name" value="Toprim_4"/>
    <property type="match status" value="1"/>
</dbReference>
<name>A0A1G2G0L0_9BACT</name>
<evidence type="ECO:0000256" key="7">
    <source>
        <dbReference type="HAMAP-Rule" id="MF_00017"/>
    </source>
</evidence>
<keyword evidence="4 7" id="KW-0862">Zinc</keyword>
<dbReference type="Gene3D" id="3.40.1360.10">
    <property type="match status" value="1"/>
</dbReference>
<dbReference type="PROSITE" id="PS50880">
    <property type="entry name" value="TOPRIM"/>
    <property type="match status" value="1"/>
</dbReference>
<reference evidence="9 10" key="1">
    <citation type="journal article" date="2016" name="Nat. Commun.">
        <title>Thousands of microbial genomes shed light on interconnected biogeochemical processes in an aquifer system.</title>
        <authorList>
            <person name="Anantharaman K."/>
            <person name="Brown C.T."/>
            <person name="Hug L.A."/>
            <person name="Sharon I."/>
            <person name="Castelle C.J."/>
            <person name="Probst A.J."/>
            <person name="Thomas B.C."/>
            <person name="Singh A."/>
            <person name="Wilkins M.J."/>
            <person name="Karaoz U."/>
            <person name="Brodie E.L."/>
            <person name="Williams K.H."/>
            <person name="Hubbard S.S."/>
            <person name="Banfield J.F."/>
        </authorList>
    </citation>
    <scope>NUCLEOTIDE SEQUENCE [LARGE SCALE GENOMIC DNA]</scope>
</reference>
<dbReference type="SUPFAM" id="SSF111304">
    <property type="entry name" value="Recombination protein RecR"/>
    <property type="match status" value="1"/>
</dbReference>
<evidence type="ECO:0000256" key="6">
    <source>
        <dbReference type="ARBA" id="ARBA00023204"/>
    </source>
</evidence>
<dbReference type="InterPro" id="IPR000093">
    <property type="entry name" value="DNA_Rcmb_RecR"/>
</dbReference>
<evidence type="ECO:0000313" key="9">
    <source>
        <dbReference type="EMBL" id="OGZ43863.1"/>
    </source>
</evidence>
<dbReference type="GO" id="GO:0006281">
    <property type="term" value="P:DNA repair"/>
    <property type="evidence" value="ECO:0007669"/>
    <property type="project" value="UniProtKB-UniRule"/>
</dbReference>
<dbReference type="GO" id="GO:0006310">
    <property type="term" value="P:DNA recombination"/>
    <property type="evidence" value="ECO:0007669"/>
    <property type="project" value="UniProtKB-UniRule"/>
</dbReference>
<evidence type="ECO:0000256" key="5">
    <source>
        <dbReference type="ARBA" id="ARBA00023172"/>
    </source>
</evidence>
<dbReference type="HAMAP" id="MF_00017">
    <property type="entry name" value="RecR"/>
    <property type="match status" value="1"/>
</dbReference>
<protein>
    <recommendedName>
        <fullName evidence="7">Recombination protein RecR</fullName>
    </recommendedName>
</protein>
<dbReference type="InterPro" id="IPR006171">
    <property type="entry name" value="TOPRIM_dom"/>
</dbReference>
<dbReference type="STRING" id="1802114.A2719_02765"/>
<dbReference type="SMART" id="SM00493">
    <property type="entry name" value="TOPRIM"/>
    <property type="match status" value="1"/>
</dbReference>
<comment type="caution">
    <text evidence="9">The sequence shown here is derived from an EMBL/GenBank/DDBJ whole genome shotgun (WGS) entry which is preliminary data.</text>
</comment>
<keyword evidence="6 7" id="KW-0234">DNA repair</keyword>
<dbReference type="GO" id="GO:0008270">
    <property type="term" value="F:zinc ion binding"/>
    <property type="evidence" value="ECO:0007669"/>
    <property type="project" value="UniProtKB-KW"/>
</dbReference>
<organism evidence="9 10">
    <name type="scientific">Candidatus Ryanbacteria bacterium RIFCSPHIGHO2_01_FULL_45_22</name>
    <dbReference type="NCBI Taxonomy" id="1802114"/>
    <lineage>
        <taxon>Bacteria</taxon>
        <taxon>Candidatus Ryaniibacteriota</taxon>
    </lineage>
</organism>
<dbReference type="CDD" id="cd01025">
    <property type="entry name" value="TOPRIM_recR"/>
    <property type="match status" value="1"/>
</dbReference>
<dbReference type="Pfam" id="PF21175">
    <property type="entry name" value="RecR_C"/>
    <property type="match status" value="1"/>
</dbReference>